<protein>
    <recommendedName>
        <fullName evidence="1">Methyltransferase domain-containing protein</fullName>
    </recommendedName>
</protein>
<keyword evidence="2" id="KW-0614">Plasmid</keyword>
<proteinExistence type="predicted"/>
<dbReference type="EMBL" id="CP019127">
    <property type="protein sequence ID" value="APX91420.1"/>
    <property type="molecule type" value="Genomic_DNA"/>
</dbReference>
<dbReference type="Gene3D" id="3.40.50.150">
    <property type="entry name" value="Vaccinia Virus protein VP39"/>
    <property type="match status" value="1"/>
</dbReference>
<dbReference type="Pfam" id="PF13847">
    <property type="entry name" value="Methyltransf_31"/>
    <property type="match status" value="1"/>
</dbReference>
<dbReference type="RefSeq" id="WP_076981343.1">
    <property type="nucleotide sequence ID" value="NZ_CP019127.1"/>
</dbReference>
<evidence type="ECO:0000313" key="2">
    <source>
        <dbReference type="EMBL" id="APX91420.1"/>
    </source>
</evidence>
<geneLocation type="plasmid" evidence="2">
    <name>unnamed</name>
</geneLocation>
<dbReference type="InterPro" id="IPR029063">
    <property type="entry name" value="SAM-dependent_MTases_sf"/>
</dbReference>
<evidence type="ECO:0000259" key="1">
    <source>
        <dbReference type="Pfam" id="PF13847"/>
    </source>
</evidence>
<gene>
    <name evidence="2" type="ORF">BV394_16150</name>
</gene>
<accession>A0A2M9D454</accession>
<organism evidence="2">
    <name type="scientific">Brevirhabdus pacifica</name>
    <dbReference type="NCBI Taxonomy" id="1267768"/>
    <lineage>
        <taxon>Bacteria</taxon>
        <taxon>Pseudomonadati</taxon>
        <taxon>Pseudomonadota</taxon>
        <taxon>Alphaproteobacteria</taxon>
        <taxon>Rhodobacterales</taxon>
        <taxon>Paracoccaceae</taxon>
        <taxon>Brevirhabdus</taxon>
    </lineage>
</organism>
<reference evidence="2" key="1">
    <citation type="submission" date="2017-01" db="EMBL/GenBank/DDBJ databases">
        <title>Genomic analysis of Xuhuaishuia manganoxidans DY6-4.</title>
        <authorList>
            <person name="Wang X."/>
        </authorList>
    </citation>
    <scope>NUCLEOTIDE SEQUENCE</scope>
    <source>
        <strain evidence="2">DY6-4</strain>
        <plasmid evidence="2">unnamed</plasmid>
    </source>
</reference>
<accession>A0A1P8QYC7</accession>
<name>A0A1P8QYC7_9RHOB</name>
<dbReference type="CDD" id="cd02440">
    <property type="entry name" value="AdoMet_MTases"/>
    <property type="match status" value="1"/>
</dbReference>
<feature type="domain" description="Methyltransferase" evidence="1">
    <location>
        <begin position="46"/>
        <end position="150"/>
    </location>
</feature>
<dbReference type="AlphaFoldDB" id="A0A1P8QYC7"/>
<dbReference type="InterPro" id="IPR025714">
    <property type="entry name" value="Methyltranfer_dom"/>
</dbReference>
<sequence>MSKQRTHEWTGLDDRLKHYHLSQYQNPKRSTVAFEAFVCPQLQGTGKVLDLGGGSGSATAFLAERHPEVEFVCGEYVDELITLGREIARTENRDNLSFRQLDWFDLPPLTEFDGVMSLQTLSWLPECAGPLTQIFEKVAPRWIALTSLFYEGDISARTEVCENRRDGGAGRRAFYNTYALPEISRLCQQHGYRLSRVEDFEIDIDLEKPADPDFMATYTEQLARDGSRIQISGPVLMNWKTLLIEKQPA</sequence>
<dbReference type="SUPFAM" id="SSF53335">
    <property type="entry name" value="S-adenosyl-L-methionine-dependent methyltransferases"/>
    <property type="match status" value="1"/>
</dbReference>